<protein>
    <submittedName>
        <fullName evidence="1">Uncharacterized protein</fullName>
    </submittedName>
</protein>
<proteinExistence type="predicted"/>
<comment type="caution">
    <text evidence="1">The sequence shown here is derived from an EMBL/GenBank/DDBJ whole genome shotgun (WGS) entry which is preliminary data.</text>
</comment>
<reference evidence="2" key="1">
    <citation type="submission" date="2023-07" db="EMBL/GenBank/DDBJ databases">
        <title>30 novel species of actinomycetes from the DSMZ collection.</title>
        <authorList>
            <person name="Nouioui I."/>
        </authorList>
    </citation>
    <scope>NUCLEOTIDE SEQUENCE [LARGE SCALE GENOMIC DNA]</scope>
    <source>
        <strain evidence="2">DSM 44938</strain>
    </source>
</reference>
<keyword evidence="2" id="KW-1185">Reference proteome</keyword>
<evidence type="ECO:0000313" key="1">
    <source>
        <dbReference type="EMBL" id="MDT0343234.1"/>
    </source>
</evidence>
<accession>A0ABU2MNP6</accession>
<dbReference type="EMBL" id="JAVREL010000005">
    <property type="protein sequence ID" value="MDT0343234.1"/>
    <property type="molecule type" value="Genomic_DNA"/>
</dbReference>
<dbReference type="Proteomes" id="UP001183246">
    <property type="component" value="Unassembled WGS sequence"/>
</dbReference>
<gene>
    <name evidence="1" type="ORF">RM590_11500</name>
</gene>
<evidence type="ECO:0000313" key="2">
    <source>
        <dbReference type="Proteomes" id="UP001183246"/>
    </source>
</evidence>
<organism evidence="1 2">
    <name type="scientific">Streptomyces litchfieldiae</name>
    <dbReference type="NCBI Taxonomy" id="3075543"/>
    <lineage>
        <taxon>Bacteria</taxon>
        <taxon>Bacillati</taxon>
        <taxon>Actinomycetota</taxon>
        <taxon>Actinomycetes</taxon>
        <taxon>Kitasatosporales</taxon>
        <taxon>Streptomycetaceae</taxon>
        <taxon>Streptomyces</taxon>
    </lineage>
</organism>
<sequence length="212" mass="22838">MMSARFEVSDGFRALPLGMSADEALTYVRQRIGNPEFGAEEVDRKVIGVVHTLSRGLRAAGTLYVGGAQRIINGERSLATLLVAAQKFAYGDDRAVAAEGAMQALVAARGKGWTGSVYDLPCGPGAVVMGGHEHPIPPLESGKPTLNLPMAELMAFVPVPDDPSLSHQYMLTATFTTPSIRHWEAYMPAMVRLLRSITFTSTASEERHRGPE</sequence>
<name>A0ABU2MNP6_9ACTN</name>
<dbReference type="RefSeq" id="WP_311704368.1">
    <property type="nucleotide sequence ID" value="NZ_JAVREL010000005.1"/>
</dbReference>